<evidence type="ECO:0000256" key="1">
    <source>
        <dbReference type="SAM" id="Phobius"/>
    </source>
</evidence>
<dbReference type="OrthoDB" id="9844396at2"/>
<protein>
    <submittedName>
        <fullName evidence="2">Uncharacterized protein</fullName>
    </submittedName>
</protein>
<keyword evidence="1" id="KW-1133">Transmembrane helix</keyword>
<gene>
    <name evidence="2" type="ORF">SAMN05421820_102257</name>
</gene>
<sequence>MKNAYKTMIIILLLFSIGHMMYTFIENPGSLEQQAWFFSASLGMLGSVFLNVLNLSSTEKSVKVMAMLMNLMMFLFCSFLCFVVREIQVLVLTIVYLITLFFSVRLFLLTREITLTE</sequence>
<keyword evidence="1" id="KW-0812">Transmembrane</keyword>
<feature type="transmembrane region" description="Helical" evidence="1">
    <location>
        <begin position="91"/>
        <end position="108"/>
    </location>
</feature>
<feature type="transmembrane region" description="Helical" evidence="1">
    <location>
        <begin position="37"/>
        <end position="55"/>
    </location>
</feature>
<evidence type="ECO:0000313" key="2">
    <source>
        <dbReference type="EMBL" id="SDL83098.1"/>
    </source>
</evidence>
<keyword evidence="3" id="KW-1185">Reference proteome</keyword>
<dbReference type="RefSeq" id="WP_074605153.1">
    <property type="nucleotide sequence ID" value="NZ_FNGY01000002.1"/>
</dbReference>
<accession>A0A1G9N9B8</accession>
<feature type="transmembrane region" description="Helical" evidence="1">
    <location>
        <begin position="67"/>
        <end position="85"/>
    </location>
</feature>
<dbReference type="Proteomes" id="UP000183200">
    <property type="component" value="Unassembled WGS sequence"/>
</dbReference>
<reference evidence="3" key="1">
    <citation type="submission" date="2016-10" db="EMBL/GenBank/DDBJ databases">
        <authorList>
            <person name="Varghese N."/>
            <person name="Submissions S."/>
        </authorList>
    </citation>
    <scope>NUCLEOTIDE SEQUENCE [LARGE SCALE GENOMIC DNA]</scope>
    <source>
        <strain evidence="3">DSM 19110</strain>
    </source>
</reference>
<evidence type="ECO:0000313" key="3">
    <source>
        <dbReference type="Proteomes" id="UP000183200"/>
    </source>
</evidence>
<dbReference type="EMBL" id="FNGY01000002">
    <property type="protein sequence ID" value="SDL83098.1"/>
    <property type="molecule type" value="Genomic_DNA"/>
</dbReference>
<organism evidence="2 3">
    <name type="scientific">Pedobacter steynii</name>
    <dbReference type="NCBI Taxonomy" id="430522"/>
    <lineage>
        <taxon>Bacteria</taxon>
        <taxon>Pseudomonadati</taxon>
        <taxon>Bacteroidota</taxon>
        <taxon>Sphingobacteriia</taxon>
        <taxon>Sphingobacteriales</taxon>
        <taxon>Sphingobacteriaceae</taxon>
        <taxon>Pedobacter</taxon>
    </lineage>
</organism>
<name>A0A1G9N9B8_9SPHI</name>
<dbReference type="AlphaFoldDB" id="A0A1G9N9B8"/>
<keyword evidence="1" id="KW-0472">Membrane</keyword>
<proteinExistence type="predicted"/>
<feature type="transmembrane region" description="Helical" evidence="1">
    <location>
        <begin position="7"/>
        <end position="25"/>
    </location>
</feature>